<feature type="transmembrane region" description="Helical" evidence="1">
    <location>
        <begin position="187"/>
        <end position="208"/>
    </location>
</feature>
<keyword evidence="1" id="KW-0812">Transmembrane</keyword>
<sequence length="209" mass="24159">MEGINVAKKSEIDFDVEFKEKDKELPVFLELSLSSWPLFLVNREYEGKITIANELNEPYPDDNHELVIEPSLSTERLDEERVLFLNISNIRAPGHFHISQLKANETRTLGFTISLRRRGNYNIKASCEEREIVKLDGSPQYREVHSGGMIGDKKFCAGEGWQVQYKSLNKGRRWDKLQFRCYSKIEFLLVLGSVAAILAALFSFLQFFF</sequence>
<proteinExistence type="predicted"/>
<evidence type="ECO:0000313" key="2">
    <source>
        <dbReference type="EMBL" id="KXB08203.1"/>
    </source>
</evidence>
<keyword evidence="1" id="KW-1133">Transmembrane helix</keyword>
<keyword evidence="1" id="KW-0472">Membrane</keyword>
<organism evidence="2 3">
    <name type="scientific">candidate division MSBL1 archaeon SCGC-AAA385D11</name>
    <dbReference type="NCBI Taxonomy" id="1698286"/>
    <lineage>
        <taxon>Archaea</taxon>
        <taxon>Methanobacteriati</taxon>
        <taxon>Methanobacteriota</taxon>
        <taxon>candidate division MSBL1</taxon>
    </lineage>
</organism>
<evidence type="ECO:0000256" key="1">
    <source>
        <dbReference type="SAM" id="Phobius"/>
    </source>
</evidence>
<dbReference type="AlphaFoldDB" id="A0A133VP50"/>
<keyword evidence="3" id="KW-1185">Reference proteome</keyword>
<name>A0A133VP50_9EURY</name>
<protein>
    <submittedName>
        <fullName evidence="2">Uncharacterized protein</fullName>
    </submittedName>
</protein>
<evidence type="ECO:0000313" key="3">
    <source>
        <dbReference type="Proteomes" id="UP000070256"/>
    </source>
</evidence>
<accession>A0A133VP50</accession>
<dbReference type="EMBL" id="LHYK01000007">
    <property type="protein sequence ID" value="KXB08203.1"/>
    <property type="molecule type" value="Genomic_DNA"/>
</dbReference>
<gene>
    <name evidence="2" type="ORF">AKJ58_00615</name>
</gene>
<comment type="caution">
    <text evidence="2">The sequence shown here is derived from an EMBL/GenBank/DDBJ whole genome shotgun (WGS) entry which is preliminary data.</text>
</comment>
<reference evidence="2 3" key="1">
    <citation type="journal article" date="2016" name="Sci. Rep.">
        <title>Metabolic traits of an uncultured archaeal lineage -MSBL1- from brine pools of the Red Sea.</title>
        <authorList>
            <person name="Mwirichia R."/>
            <person name="Alam I."/>
            <person name="Rashid M."/>
            <person name="Vinu M."/>
            <person name="Ba-Alawi W."/>
            <person name="Anthony Kamau A."/>
            <person name="Kamanda Ngugi D."/>
            <person name="Goker M."/>
            <person name="Klenk H.P."/>
            <person name="Bajic V."/>
            <person name="Stingl U."/>
        </authorList>
    </citation>
    <scope>NUCLEOTIDE SEQUENCE [LARGE SCALE GENOMIC DNA]</scope>
    <source>
        <strain evidence="2">SCGC-AAA385D11</strain>
    </source>
</reference>
<dbReference type="Proteomes" id="UP000070256">
    <property type="component" value="Unassembled WGS sequence"/>
</dbReference>